<proteinExistence type="predicted"/>
<keyword evidence="3" id="KW-1185">Reference proteome</keyword>
<sequence>MRDETTGDEGAGFTGPGGAAAQAPADKPADKPVEPESAELLPESEVFIEIPADRLFVVLARSAAVHLGAVLHLGITDVTDLRLAVDEACALFLLHPAFPDGGAIGLACRFAAYQEELRVTVRAPVPPGFAPDTEGIGWIMLGALVDDLAWTRQDGFGTVTLTKRFRQPRAT</sequence>
<dbReference type="AlphaFoldDB" id="A0A941IJ12"/>
<gene>
    <name evidence="2" type="ORF">KDK95_28285</name>
</gene>
<keyword evidence="2" id="KW-0067">ATP-binding</keyword>
<feature type="region of interest" description="Disordered" evidence="1">
    <location>
        <begin position="1"/>
        <end position="34"/>
    </location>
</feature>
<keyword evidence="2" id="KW-0547">Nucleotide-binding</keyword>
<evidence type="ECO:0000256" key="1">
    <source>
        <dbReference type="SAM" id="MobiDB-lite"/>
    </source>
</evidence>
<dbReference type="Gene3D" id="3.30.565.10">
    <property type="entry name" value="Histidine kinase-like ATPase, C-terminal domain"/>
    <property type="match status" value="1"/>
</dbReference>
<name>A0A941IJ12_9ACTN</name>
<feature type="compositionally biased region" description="Gly residues" evidence="1">
    <location>
        <begin position="9"/>
        <end position="18"/>
    </location>
</feature>
<comment type="caution">
    <text evidence="2">The sequence shown here is derived from an EMBL/GenBank/DDBJ whole genome shotgun (WGS) entry which is preliminary data.</text>
</comment>
<dbReference type="InterPro" id="IPR036890">
    <property type="entry name" value="HATPase_C_sf"/>
</dbReference>
<protein>
    <submittedName>
        <fullName evidence="2">ATP-binding protein</fullName>
    </submittedName>
</protein>
<dbReference type="CDD" id="cd16936">
    <property type="entry name" value="HATPase_RsbW-like"/>
    <property type="match status" value="1"/>
</dbReference>
<dbReference type="Proteomes" id="UP000676325">
    <property type="component" value="Unassembled WGS sequence"/>
</dbReference>
<evidence type="ECO:0000313" key="2">
    <source>
        <dbReference type="EMBL" id="MBR7830235.1"/>
    </source>
</evidence>
<evidence type="ECO:0000313" key="3">
    <source>
        <dbReference type="Proteomes" id="UP000676325"/>
    </source>
</evidence>
<organism evidence="2 3">
    <name type="scientific">Actinospica acidithermotolerans</name>
    <dbReference type="NCBI Taxonomy" id="2828514"/>
    <lineage>
        <taxon>Bacteria</taxon>
        <taxon>Bacillati</taxon>
        <taxon>Actinomycetota</taxon>
        <taxon>Actinomycetes</taxon>
        <taxon>Catenulisporales</taxon>
        <taxon>Actinospicaceae</taxon>
        <taxon>Actinospica</taxon>
    </lineage>
</organism>
<reference evidence="2" key="1">
    <citation type="submission" date="2021-04" db="EMBL/GenBank/DDBJ databases">
        <title>Genome based classification of Actinospica acidithermotolerans sp. nov., an actinobacterium isolated from an Indonesian hot spring.</title>
        <authorList>
            <person name="Kusuma A.B."/>
            <person name="Putra K.E."/>
            <person name="Nafisah S."/>
            <person name="Loh J."/>
            <person name="Nouioui I."/>
            <person name="Goodfellow M."/>
        </authorList>
    </citation>
    <scope>NUCLEOTIDE SEQUENCE</scope>
    <source>
        <strain evidence="2">MGRD01-02</strain>
    </source>
</reference>
<dbReference type="GO" id="GO:0005524">
    <property type="term" value="F:ATP binding"/>
    <property type="evidence" value="ECO:0007669"/>
    <property type="project" value="UniProtKB-KW"/>
</dbReference>
<dbReference type="RefSeq" id="WP_212521363.1">
    <property type="nucleotide sequence ID" value="NZ_JAGSOH010000121.1"/>
</dbReference>
<accession>A0A941IJ12</accession>
<dbReference type="EMBL" id="JAGSOH010000121">
    <property type="protein sequence ID" value="MBR7830235.1"/>
    <property type="molecule type" value="Genomic_DNA"/>
</dbReference>